<keyword evidence="4" id="KW-1185">Reference proteome</keyword>
<evidence type="ECO:0000256" key="2">
    <source>
        <dbReference type="SAM" id="SignalP"/>
    </source>
</evidence>
<comment type="caution">
    <text evidence="3">The sequence shown here is derived from an EMBL/GenBank/DDBJ whole genome shotgun (WGS) entry which is preliminary data.</text>
</comment>
<proteinExistence type="predicted"/>
<dbReference type="Proteomes" id="UP001153069">
    <property type="component" value="Unassembled WGS sequence"/>
</dbReference>
<keyword evidence="2" id="KW-0732">Signal</keyword>
<accession>A0A9N8HAF6</accession>
<dbReference type="AlphaFoldDB" id="A0A9N8HAF6"/>
<evidence type="ECO:0000256" key="1">
    <source>
        <dbReference type="SAM" id="MobiDB-lite"/>
    </source>
</evidence>
<sequence>MMVPVSTPWNAVFCVCFILGLFASQPMRVSARLGTATSARMDQGEQQHHHQPRQQQQPPPAGRANHPLPKLTGYGADPHPMYLPLPLCAGDCDTDDQCAEGLICYQRRSGDPVPGCQTNGVVESQTDFCIPPDAAWVDDLWVDQEETVTLAPTISPHYYVTNTEAPTFAGEHVMIPVIDDDGIWNATTSKNDTTSSTTASPTPSTIENARFFFDDWNFDDAPTASPTFDFRGPPLTDAPTAEAWSFLLNYHSDPVPLIFVGNDGDYETYPLGPCMADCDQDEDCYGNLVCFQRDGGEPVPGCLGTDRGRSDYCVFPHHLEREYPELAALDHEPFQNGFQLKLYWEEGYKWQNETFERHWCITRNYTGSPITGECWFGDHSNECNFDELYIDKCSPPDDPNPTQLFDFVPVSDDEVLIQAYNEDRCVHRFQRNITMETCDASNHRQRWFAVRGGFNEPKFELSQKRIFQYCLNQDHHPKPGEVIAMFHCEMIRGPEHETSWWELLDNTRKRHHLPVPVSRG</sequence>
<dbReference type="OrthoDB" id="46933at2759"/>
<dbReference type="EMBL" id="CAICTM010000239">
    <property type="protein sequence ID" value="CAB9505692.1"/>
    <property type="molecule type" value="Genomic_DNA"/>
</dbReference>
<feature type="region of interest" description="Disordered" evidence="1">
    <location>
        <begin position="35"/>
        <end position="71"/>
    </location>
</feature>
<dbReference type="InterPro" id="IPR035992">
    <property type="entry name" value="Ricin_B-like_lectins"/>
</dbReference>
<dbReference type="PROSITE" id="PS50231">
    <property type="entry name" value="RICIN_B_LECTIN"/>
    <property type="match status" value="1"/>
</dbReference>
<protein>
    <submittedName>
        <fullName evidence="3">Uncharacterized protein</fullName>
    </submittedName>
</protein>
<evidence type="ECO:0000313" key="3">
    <source>
        <dbReference type="EMBL" id="CAB9505692.1"/>
    </source>
</evidence>
<feature type="chain" id="PRO_5040407744" evidence="2">
    <location>
        <begin position="32"/>
        <end position="520"/>
    </location>
</feature>
<name>A0A9N8HAF6_9STRA</name>
<evidence type="ECO:0000313" key="4">
    <source>
        <dbReference type="Proteomes" id="UP001153069"/>
    </source>
</evidence>
<feature type="signal peptide" evidence="2">
    <location>
        <begin position="1"/>
        <end position="31"/>
    </location>
</feature>
<reference evidence="3" key="1">
    <citation type="submission" date="2020-06" db="EMBL/GenBank/DDBJ databases">
        <authorList>
            <consortium name="Plant Systems Biology data submission"/>
        </authorList>
    </citation>
    <scope>NUCLEOTIDE SEQUENCE</scope>
    <source>
        <strain evidence="3">D6</strain>
    </source>
</reference>
<organism evidence="3 4">
    <name type="scientific">Seminavis robusta</name>
    <dbReference type="NCBI Taxonomy" id="568900"/>
    <lineage>
        <taxon>Eukaryota</taxon>
        <taxon>Sar</taxon>
        <taxon>Stramenopiles</taxon>
        <taxon>Ochrophyta</taxon>
        <taxon>Bacillariophyta</taxon>
        <taxon>Bacillariophyceae</taxon>
        <taxon>Bacillariophycidae</taxon>
        <taxon>Naviculales</taxon>
        <taxon>Naviculaceae</taxon>
        <taxon>Seminavis</taxon>
    </lineage>
</organism>
<dbReference type="SUPFAM" id="SSF50370">
    <property type="entry name" value="Ricin B-like lectins"/>
    <property type="match status" value="1"/>
</dbReference>
<gene>
    <name evidence="3" type="ORF">SEMRO_240_G096060.1</name>
</gene>